<keyword evidence="4" id="KW-1133">Transmembrane helix</keyword>
<dbReference type="GO" id="GO:0003700">
    <property type="term" value="F:DNA-binding transcription factor activity"/>
    <property type="evidence" value="ECO:0007669"/>
    <property type="project" value="InterPro"/>
</dbReference>
<dbReference type="PANTHER" id="PTHR43280:SF34">
    <property type="entry name" value="ARAC-FAMILY TRANSCRIPTIONAL REGULATOR"/>
    <property type="match status" value="1"/>
</dbReference>
<evidence type="ECO:0000259" key="5">
    <source>
        <dbReference type="PROSITE" id="PS01124"/>
    </source>
</evidence>
<keyword evidence="4" id="KW-0812">Transmembrane</keyword>
<evidence type="ECO:0000256" key="1">
    <source>
        <dbReference type="ARBA" id="ARBA00023015"/>
    </source>
</evidence>
<dbReference type="RefSeq" id="WP_180859427.1">
    <property type="nucleotide sequence ID" value="NZ_CAIJDE010000049.1"/>
</dbReference>
<name>A0A9N8J4Z6_9FLAO</name>
<dbReference type="GO" id="GO:0043565">
    <property type="term" value="F:sequence-specific DNA binding"/>
    <property type="evidence" value="ECO:0007669"/>
    <property type="project" value="InterPro"/>
</dbReference>
<dbReference type="PANTHER" id="PTHR43280">
    <property type="entry name" value="ARAC-FAMILY TRANSCRIPTIONAL REGULATOR"/>
    <property type="match status" value="1"/>
</dbReference>
<keyword evidence="7" id="KW-1185">Reference proteome</keyword>
<reference evidence="6 7" key="1">
    <citation type="submission" date="2020-06" db="EMBL/GenBank/DDBJ databases">
        <authorList>
            <person name="Criscuolo A."/>
        </authorList>
    </citation>
    <scope>NUCLEOTIDE SEQUENCE [LARGE SCALE GENOMIC DNA]</scope>
    <source>
        <strain evidence="6">PXU-55</strain>
    </source>
</reference>
<evidence type="ECO:0000313" key="7">
    <source>
        <dbReference type="Proteomes" id="UP000533639"/>
    </source>
</evidence>
<comment type="caution">
    <text evidence="6">The sequence shown here is derived from an EMBL/GenBank/DDBJ whole genome shotgun (WGS) entry which is preliminary data.</text>
</comment>
<keyword evidence="3" id="KW-0804">Transcription</keyword>
<accession>A0A9N8J4Z6</accession>
<dbReference type="SUPFAM" id="SSF48452">
    <property type="entry name" value="TPR-like"/>
    <property type="match status" value="1"/>
</dbReference>
<dbReference type="SMART" id="SM00342">
    <property type="entry name" value="HTH_ARAC"/>
    <property type="match status" value="1"/>
</dbReference>
<dbReference type="EMBL" id="CAIJDE010000049">
    <property type="protein sequence ID" value="CAC9975523.1"/>
    <property type="molecule type" value="Genomic_DNA"/>
</dbReference>
<organism evidence="6 7">
    <name type="scientific">Flavobacterium panici</name>
    <dbReference type="NCBI Taxonomy" id="2654843"/>
    <lineage>
        <taxon>Bacteria</taxon>
        <taxon>Pseudomonadati</taxon>
        <taxon>Bacteroidota</taxon>
        <taxon>Flavobacteriia</taxon>
        <taxon>Flavobacteriales</taxon>
        <taxon>Flavobacteriaceae</taxon>
        <taxon>Flavobacterium</taxon>
    </lineage>
</organism>
<gene>
    <name evidence="6" type="ORF">FLAPXU55_03237</name>
</gene>
<evidence type="ECO:0000313" key="6">
    <source>
        <dbReference type="EMBL" id="CAC9975523.1"/>
    </source>
</evidence>
<keyword evidence="4" id="KW-0472">Membrane</keyword>
<evidence type="ECO:0000256" key="4">
    <source>
        <dbReference type="SAM" id="Phobius"/>
    </source>
</evidence>
<feature type="transmembrane region" description="Helical" evidence="4">
    <location>
        <begin position="378"/>
        <end position="399"/>
    </location>
</feature>
<protein>
    <recommendedName>
        <fullName evidence="5">HTH araC/xylS-type domain-containing protein</fullName>
    </recommendedName>
</protein>
<dbReference type="InterPro" id="IPR018060">
    <property type="entry name" value="HTH_AraC"/>
</dbReference>
<dbReference type="AlphaFoldDB" id="A0A9N8J4Z6"/>
<evidence type="ECO:0000256" key="2">
    <source>
        <dbReference type="ARBA" id="ARBA00023125"/>
    </source>
</evidence>
<dbReference type="InterPro" id="IPR011990">
    <property type="entry name" value="TPR-like_helical_dom_sf"/>
</dbReference>
<dbReference type="PROSITE" id="PS01124">
    <property type="entry name" value="HTH_ARAC_FAMILY_2"/>
    <property type="match status" value="1"/>
</dbReference>
<dbReference type="Gene3D" id="1.10.10.60">
    <property type="entry name" value="Homeodomain-like"/>
    <property type="match status" value="2"/>
</dbReference>
<dbReference type="Gene3D" id="1.25.40.10">
    <property type="entry name" value="Tetratricopeptide repeat domain"/>
    <property type="match status" value="2"/>
</dbReference>
<proteinExistence type="predicted"/>
<dbReference type="InterPro" id="IPR009057">
    <property type="entry name" value="Homeodomain-like_sf"/>
</dbReference>
<dbReference type="Proteomes" id="UP000533639">
    <property type="component" value="Unassembled WGS sequence"/>
</dbReference>
<dbReference type="SUPFAM" id="SSF46689">
    <property type="entry name" value="Homeodomain-like"/>
    <property type="match status" value="1"/>
</dbReference>
<keyword evidence="2" id="KW-0238">DNA-binding</keyword>
<sequence length="568" mass="67063">MKKITLILLLAINGVIFSQQNNLQNINLKKLSFKELDEKIENSASDLNRKKVYIDVYYKKAKEFNDVFRIADAMYYKALIHRGKAIQLKYADSIISLTNNKSDYIYPAKAYVLKANYFQINLNLNQALKYILIAEKLSQKRGNFEQNLIIKRYIGLIKIELGRPEEALPLFVENLNYFKNKPNKKIDVIFIKWVLADIYIRLNKEDVALNYINNELKTLPVTNPYYPYYIMYKGICLNLKNDFNQSKTYLEKAISLIKNTDDTSNLAICYYYKGENIFKSEKNIDKAMLYYEKVDSILVKTKQYSCDIKDNYIRLIEISKITNNDKKQLYYLNRLIEIESYFKANNVILSNKISKNYDTPNLLIEKENLIKEIKNENIFHTIISILLMLGLVFSIYYLIKVKNKNKLFEQRFNELMQAPLLENSNNEEQIIQIKNNQEEKTIDLPIEMIKDILKKLSEFENKKGYLRLNLKQTDLAREFASNSSYLSKIINFYKEKNFSQYINDMRIDYAISRLKKDKKFRRYTIKAISEEVGFSNSESFAKAFYTKTGLQPSYFIKKIEETKNKLSA</sequence>
<keyword evidence="1" id="KW-0805">Transcription regulation</keyword>
<feature type="domain" description="HTH araC/xylS-type" evidence="5">
    <location>
        <begin position="450"/>
        <end position="558"/>
    </location>
</feature>
<evidence type="ECO:0000256" key="3">
    <source>
        <dbReference type="ARBA" id="ARBA00023163"/>
    </source>
</evidence>
<dbReference type="Pfam" id="PF12833">
    <property type="entry name" value="HTH_18"/>
    <property type="match status" value="1"/>
</dbReference>